<dbReference type="PROSITE" id="PS50011">
    <property type="entry name" value="PROTEIN_KINASE_DOM"/>
    <property type="match status" value="1"/>
</dbReference>
<reference evidence="5 6" key="1">
    <citation type="submission" date="2024-04" db="EMBL/GenBank/DDBJ databases">
        <title>Tritrichomonas musculus Genome.</title>
        <authorList>
            <person name="Alves-Ferreira E."/>
            <person name="Grigg M."/>
            <person name="Lorenzi H."/>
            <person name="Galac M."/>
        </authorList>
    </citation>
    <scope>NUCLEOTIDE SEQUENCE [LARGE SCALE GENOMIC DNA]</scope>
    <source>
        <strain evidence="5 6">EAF2021</strain>
    </source>
</reference>
<evidence type="ECO:0000313" key="6">
    <source>
        <dbReference type="Proteomes" id="UP001470230"/>
    </source>
</evidence>
<dbReference type="PROSITE" id="PS00107">
    <property type="entry name" value="PROTEIN_KINASE_ATP"/>
    <property type="match status" value="1"/>
</dbReference>
<dbReference type="PANTHER" id="PTHR44329:SF214">
    <property type="entry name" value="PROTEIN KINASE DOMAIN-CONTAINING PROTEIN"/>
    <property type="match status" value="1"/>
</dbReference>
<proteinExistence type="inferred from homology"/>
<dbReference type="EMBL" id="JAPFFF010000031">
    <property type="protein sequence ID" value="KAK8845272.1"/>
    <property type="molecule type" value="Genomic_DNA"/>
</dbReference>
<feature type="binding site" evidence="2">
    <location>
        <position position="41"/>
    </location>
    <ligand>
        <name>ATP</name>
        <dbReference type="ChEBI" id="CHEBI:30616"/>
    </ligand>
</feature>
<name>A0ABR2HDZ1_9EUKA</name>
<feature type="domain" description="Protein kinase" evidence="3">
    <location>
        <begin position="12"/>
        <end position="268"/>
    </location>
</feature>
<evidence type="ECO:0000256" key="2">
    <source>
        <dbReference type="PROSITE-ProRule" id="PRU10141"/>
    </source>
</evidence>
<evidence type="ECO:0000256" key="1">
    <source>
        <dbReference type="ARBA" id="ARBA00008171"/>
    </source>
</evidence>
<dbReference type="Gene3D" id="1.10.510.10">
    <property type="entry name" value="Transferase(Phosphotransferase) domain 1"/>
    <property type="match status" value="1"/>
</dbReference>
<comment type="similarity">
    <text evidence="1">Belongs to the protein kinase superfamily. TKL Ser/Thr protein kinase family. ROCO subfamily.</text>
</comment>
<dbReference type="Pfam" id="PF07714">
    <property type="entry name" value="PK_Tyr_Ser-Thr"/>
    <property type="match status" value="1"/>
</dbReference>
<evidence type="ECO:0000259" key="3">
    <source>
        <dbReference type="PROSITE" id="PS50011"/>
    </source>
</evidence>
<accession>A0ABR2HDZ1</accession>
<comment type="caution">
    <text evidence="5">The sequence shown here is derived from an EMBL/GenBank/DDBJ whole genome shotgun (WGS) entry which is preliminary data.</text>
</comment>
<keyword evidence="6" id="KW-1185">Reference proteome</keyword>
<dbReference type="InterPro" id="IPR027417">
    <property type="entry name" value="P-loop_NTPase"/>
</dbReference>
<dbReference type="InterPro" id="IPR017441">
    <property type="entry name" value="Protein_kinase_ATP_BS"/>
</dbReference>
<dbReference type="SUPFAM" id="SSF52540">
    <property type="entry name" value="P-loop containing nucleoside triphosphate hydrolases"/>
    <property type="match status" value="1"/>
</dbReference>
<dbReference type="PANTHER" id="PTHR44329">
    <property type="entry name" value="SERINE/THREONINE-PROTEIN KINASE TNNI3K-RELATED"/>
    <property type="match status" value="1"/>
</dbReference>
<organism evidence="5 6">
    <name type="scientific">Tritrichomonas musculus</name>
    <dbReference type="NCBI Taxonomy" id="1915356"/>
    <lineage>
        <taxon>Eukaryota</taxon>
        <taxon>Metamonada</taxon>
        <taxon>Parabasalia</taxon>
        <taxon>Tritrichomonadida</taxon>
        <taxon>Tritrichomonadidae</taxon>
        <taxon>Tritrichomonas</taxon>
    </lineage>
</organism>
<dbReference type="InterPro" id="IPR001245">
    <property type="entry name" value="Ser-Thr/Tyr_kinase_cat_dom"/>
</dbReference>
<dbReference type="InterPro" id="IPR000719">
    <property type="entry name" value="Prot_kinase_dom"/>
</dbReference>
<dbReference type="PRINTS" id="PR00449">
    <property type="entry name" value="RASTRNSFRMNG"/>
</dbReference>
<dbReference type="InterPro" id="IPR051681">
    <property type="entry name" value="Ser/Thr_Kinases-Pseudokinases"/>
</dbReference>
<dbReference type="InterPro" id="IPR011009">
    <property type="entry name" value="Kinase-like_dom_sf"/>
</dbReference>
<dbReference type="SMART" id="SM00175">
    <property type="entry name" value="RAB"/>
    <property type="match status" value="1"/>
</dbReference>
<sequence>MESELTANLQDYKIVGTLGCGSFGQVFLVENIKTHKKYAAKISHKEFTNEVDQVYFTTIMGTYAKLHNTAFIKLIGINTVDFFGQNHLTIINDYLPKGSLAHVFLTDRNWFTITKRYLNLLGIALSMQYLHSQDIAHGNLNPNNIILDEQNYPHISDFGLSRFSKKNIIDLEAPVYTAPEILEEKDFDNKADVYSYGLVAYKLITGLDPFVEGPPYMQIANILKGKRPDVSMIKDKNWKNFLQKCWSKNPKERPTFDQLIQNLTDPQFYSLIRINFKVVAHYLKHYYPQGEASQQPPNDTPQKDIPIFNVFLLGNPNTGKSSALNILCDEKADRPQPPATAKITNSQKTIKTEYGDVTLSIYDTPGVQSIFQLLNKHLNIANAVIVFTDISLIDEYKKEQSWIDLAKKHGDNPNIYLDASKADLQWKNKKEDLRAFADTNQCCGVFTTSYDDRESINSMFNKVATDLIEMYAQGNGKSFDVNSV</sequence>
<dbReference type="PROSITE" id="PS51419">
    <property type="entry name" value="RAB"/>
    <property type="match status" value="1"/>
</dbReference>
<protein>
    <recommendedName>
        <fullName evidence="3">Protein kinase domain-containing protein</fullName>
    </recommendedName>
</protein>
<dbReference type="Gene3D" id="3.40.50.300">
    <property type="entry name" value="P-loop containing nucleotide triphosphate hydrolases"/>
    <property type="match status" value="1"/>
</dbReference>
<evidence type="ECO:0000313" key="5">
    <source>
        <dbReference type="EMBL" id="KAK8845272.1"/>
    </source>
</evidence>
<dbReference type="EMBL" id="JAPFFF010000387">
    <property type="protein sequence ID" value="KAK8834486.1"/>
    <property type="molecule type" value="Genomic_DNA"/>
</dbReference>
<dbReference type="Pfam" id="PF00071">
    <property type="entry name" value="Ras"/>
    <property type="match status" value="1"/>
</dbReference>
<gene>
    <name evidence="5" type="ORF">M9Y10_021466</name>
    <name evidence="4" type="ORF">M9Y10_027965</name>
</gene>
<keyword evidence="2" id="KW-0547">Nucleotide-binding</keyword>
<evidence type="ECO:0000313" key="4">
    <source>
        <dbReference type="EMBL" id="KAK8834486.1"/>
    </source>
</evidence>
<keyword evidence="2" id="KW-0067">ATP-binding</keyword>
<dbReference type="InterPro" id="IPR001806">
    <property type="entry name" value="Small_GTPase"/>
</dbReference>
<dbReference type="Proteomes" id="UP001470230">
    <property type="component" value="Unassembled WGS sequence"/>
</dbReference>
<dbReference type="SUPFAM" id="SSF56112">
    <property type="entry name" value="Protein kinase-like (PK-like)"/>
    <property type="match status" value="1"/>
</dbReference>